<dbReference type="Pfam" id="PF00999">
    <property type="entry name" value="Na_H_Exchanger"/>
    <property type="match status" value="1"/>
</dbReference>
<feature type="transmembrane region" description="Helical" evidence="5">
    <location>
        <begin position="241"/>
        <end position="258"/>
    </location>
</feature>
<feature type="transmembrane region" description="Helical" evidence="5">
    <location>
        <begin position="116"/>
        <end position="136"/>
    </location>
</feature>
<feature type="transmembrane region" description="Helical" evidence="5">
    <location>
        <begin position="294"/>
        <end position="317"/>
    </location>
</feature>
<feature type="transmembrane region" description="Helical" evidence="5">
    <location>
        <begin position="35"/>
        <end position="57"/>
    </location>
</feature>
<feature type="transmembrane region" description="Helical" evidence="5">
    <location>
        <begin position="148"/>
        <end position="170"/>
    </location>
</feature>
<feature type="transmembrane region" description="Helical" evidence="5">
    <location>
        <begin position="6"/>
        <end position="23"/>
    </location>
</feature>
<feature type="transmembrane region" description="Helical" evidence="5">
    <location>
        <begin position="190"/>
        <end position="211"/>
    </location>
</feature>
<evidence type="ECO:0000259" key="6">
    <source>
        <dbReference type="Pfam" id="PF00999"/>
    </source>
</evidence>
<keyword evidence="2 5" id="KW-0812">Transmembrane</keyword>
<feature type="transmembrane region" description="Helical" evidence="5">
    <location>
        <begin position="359"/>
        <end position="382"/>
    </location>
</feature>
<dbReference type="eggNOG" id="COG0475">
    <property type="taxonomic scope" value="Bacteria"/>
</dbReference>
<feature type="transmembrane region" description="Helical" evidence="5">
    <location>
        <begin position="270"/>
        <end position="288"/>
    </location>
</feature>
<dbReference type="HOGENOM" id="CLU_031031_2_1_9"/>
<feature type="transmembrane region" description="Helical" evidence="5">
    <location>
        <begin position="88"/>
        <end position="110"/>
    </location>
</feature>
<proteinExistence type="predicted"/>
<dbReference type="EMBL" id="CP003065">
    <property type="protein sequence ID" value="AEV68745.1"/>
    <property type="molecule type" value="Genomic_DNA"/>
</dbReference>
<evidence type="ECO:0000313" key="8">
    <source>
        <dbReference type="Proteomes" id="UP000005435"/>
    </source>
</evidence>
<reference evidence="7 8" key="2">
    <citation type="journal article" date="2012" name="Stand. Genomic Sci.">
        <title>Complete Genome Sequence of Clostridium clariflavum DSM 19732.</title>
        <authorList>
            <person name="Izquierdo J.A."/>
            <person name="Goodwin L."/>
            <person name="Davenport K.W."/>
            <person name="Teshima H."/>
            <person name="Bruce D."/>
            <person name="Detter C."/>
            <person name="Tapia R."/>
            <person name="Han S."/>
            <person name="Land M."/>
            <person name="Hauser L."/>
            <person name="Jeffries C.D."/>
            <person name="Han J."/>
            <person name="Pitluck S."/>
            <person name="Nolan M."/>
            <person name="Chen A."/>
            <person name="Huntemann M."/>
            <person name="Mavromatis K."/>
            <person name="Mikhailova N."/>
            <person name="Liolios K."/>
            <person name="Woyke T."/>
            <person name="Lynd L.R."/>
        </authorList>
    </citation>
    <scope>NUCLEOTIDE SEQUENCE [LARGE SCALE GENOMIC DNA]</scope>
    <source>
        <strain evidence="8">DSM 19732 / NBRC 101661 / EBR45</strain>
    </source>
</reference>
<name>G8LX54_ACECE</name>
<dbReference type="STRING" id="720554.Clocl_2151"/>
<keyword evidence="8" id="KW-1185">Reference proteome</keyword>
<feature type="transmembrane region" description="Helical" evidence="5">
    <location>
        <begin position="329"/>
        <end position="347"/>
    </location>
</feature>
<reference evidence="8" key="1">
    <citation type="submission" date="2011-12" db="EMBL/GenBank/DDBJ databases">
        <title>Complete sequence of Clostridium clariflavum DSM 19732.</title>
        <authorList>
            <consortium name="US DOE Joint Genome Institute"/>
            <person name="Lucas S."/>
            <person name="Han J."/>
            <person name="Lapidus A."/>
            <person name="Cheng J.-F."/>
            <person name="Goodwin L."/>
            <person name="Pitluck S."/>
            <person name="Peters L."/>
            <person name="Teshima H."/>
            <person name="Detter J.C."/>
            <person name="Han C."/>
            <person name="Tapia R."/>
            <person name="Land M."/>
            <person name="Hauser L."/>
            <person name="Kyrpides N."/>
            <person name="Ivanova N."/>
            <person name="Pagani I."/>
            <person name="Kitzmiller T."/>
            <person name="Lynd L."/>
            <person name="Izquierdo J."/>
            <person name="Woyke T."/>
        </authorList>
    </citation>
    <scope>NUCLEOTIDE SEQUENCE [LARGE SCALE GENOMIC DNA]</scope>
    <source>
        <strain evidence="8">DSM 19732 / NBRC 101661 / EBR45</strain>
    </source>
</reference>
<evidence type="ECO:0000256" key="3">
    <source>
        <dbReference type="ARBA" id="ARBA00022989"/>
    </source>
</evidence>
<dbReference type="GO" id="GO:0015297">
    <property type="term" value="F:antiporter activity"/>
    <property type="evidence" value="ECO:0007669"/>
    <property type="project" value="InterPro"/>
</dbReference>
<feature type="transmembrane region" description="Helical" evidence="5">
    <location>
        <begin position="218"/>
        <end position="235"/>
    </location>
</feature>
<feature type="transmembrane region" description="Helical" evidence="5">
    <location>
        <begin position="63"/>
        <end position="81"/>
    </location>
</feature>
<dbReference type="InterPro" id="IPR038770">
    <property type="entry name" value="Na+/solute_symporter_sf"/>
</dbReference>
<dbReference type="AlphaFoldDB" id="G8LX54"/>
<feature type="domain" description="Cation/H+ exchanger transmembrane" evidence="6">
    <location>
        <begin position="15"/>
        <end position="378"/>
    </location>
</feature>
<protein>
    <submittedName>
        <fullName evidence="7">Kef-type K+ transport system, membrane component</fullName>
    </submittedName>
</protein>
<dbReference type="PANTHER" id="PTHR43021:SF2">
    <property type="entry name" value="CATION_H+ EXCHANGER DOMAIN-CONTAINING PROTEIN"/>
    <property type="match status" value="1"/>
</dbReference>
<dbReference type="GO" id="GO:0016020">
    <property type="term" value="C:membrane"/>
    <property type="evidence" value="ECO:0007669"/>
    <property type="project" value="UniProtKB-SubCell"/>
</dbReference>
<evidence type="ECO:0000313" key="7">
    <source>
        <dbReference type="EMBL" id="AEV68745.1"/>
    </source>
</evidence>
<dbReference type="InterPro" id="IPR006153">
    <property type="entry name" value="Cation/H_exchanger_TM"/>
</dbReference>
<evidence type="ECO:0000256" key="2">
    <source>
        <dbReference type="ARBA" id="ARBA00022692"/>
    </source>
</evidence>
<evidence type="ECO:0000256" key="5">
    <source>
        <dbReference type="SAM" id="Phobius"/>
    </source>
</evidence>
<gene>
    <name evidence="7" type="ordered locus">Clocl_2151</name>
</gene>
<evidence type="ECO:0000256" key="1">
    <source>
        <dbReference type="ARBA" id="ARBA00004141"/>
    </source>
</evidence>
<evidence type="ECO:0000256" key="4">
    <source>
        <dbReference type="ARBA" id="ARBA00023136"/>
    </source>
</evidence>
<dbReference type="Proteomes" id="UP000005435">
    <property type="component" value="Chromosome"/>
</dbReference>
<keyword evidence="3 5" id="KW-1133">Transmembrane helix</keyword>
<dbReference type="GO" id="GO:1902600">
    <property type="term" value="P:proton transmembrane transport"/>
    <property type="evidence" value="ECO:0007669"/>
    <property type="project" value="InterPro"/>
</dbReference>
<accession>G8LX54</accession>
<sequence length="400" mass="42819" precursor="true">MDSEIIIEVVLMIFLSILFGRIAKLLKMPNVTGYLIAGLILGPSILNVIPTSMVSGFKVVSDIALAFIAFSIGSEFSLSYFRKVGIAPIIIAITESFGAIIFVSITLILIGFDLKLSLLLGAIAAATAPAQTIMVINQYKAKGSLTSMLMSVVAIDDAVALIAFGFTVAIVKLMDSALDTSIVLSILSPIYELIISLVIGAAIGILMKLVFRWFKKPSNVLCITIGFVLFSYWAAEYIHGSPLLACMALGGMLTNIYSDIDKLMKISEGFTPPIFMIFFAISGAGFELSALPKIGIIGLVYVIMRILGKILGSWFGGRVTKQEDKICKYLGPTLMPQAGVALGLIVVAESLLPKYAPQIRAVILCSTFIYSLIGPACAKFALEKAGEIVIPPKQHASINC</sequence>
<keyword evidence="4 5" id="KW-0472">Membrane</keyword>
<dbReference type="Gene3D" id="1.20.1530.20">
    <property type="match status" value="1"/>
</dbReference>
<comment type="subcellular location">
    <subcellularLocation>
        <location evidence="1">Membrane</location>
        <topology evidence="1">Multi-pass membrane protein</topology>
    </subcellularLocation>
</comment>
<dbReference type="KEGG" id="ccl:Clocl_2151"/>
<dbReference type="PANTHER" id="PTHR43021">
    <property type="entry name" value="NA(+)/H(+) ANTIPORTER-RELATED"/>
    <property type="match status" value="1"/>
</dbReference>
<dbReference type="RefSeq" id="WP_014255324.1">
    <property type="nucleotide sequence ID" value="NC_016627.1"/>
</dbReference>
<organism evidence="7 8">
    <name type="scientific">Acetivibrio clariflavus (strain DSM 19732 / NBRC 101661 / EBR45)</name>
    <name type="common">Clostridium clariflavum</name>
    <dbReference type="NCBI Taxonomy" id="720554"/>
    <lineage>
        <taxon>Bacteria</taxon>
        <taxon>Bacillati</taxon>
        <taxon>Bacillota</taxon>
        <taxon>Clostridia</taxon>
        <taxon>Eubacteriales</taxon>
        <taxon>Oscillospiraceae</taxon>
        <taxon>Acetivibrio</taxon>
    </lineage>
</organism>